<keyword evidence="1" id="KW-0732">Signal</keyword>
<dbReference type="InterPro" id="IPR011051">
    <property type="entry name" value="RmlC_Cupin_sf"/>
</dbReference>
<dbReference type="SMART" id="SM00835">
    <property type="entry name" value="Cupin_1"/>
    <property type="match status" value="2"/>
</dbReference>
<keyword evidence="4" id="KW-1185">Reference proteome</keyword>
<comment type="caution">
    <text evidence="3">The sequence shown here is derived from an EMBL/GenBank/DDBJ whole genome shotgun (WGS) entry which is preliminary data.</text>
</comment>
<feature type="signal peptide" evidence="1">
    <location>
        <begin position="1"/>
        <end position="28"/>
    </location>
</feature>
<protein>
    <recommendedName>
        <fullName evidence="2">Cupin type-1 domain-containing protein</fullName>
    </recommendedName>
</protein>
<organism evidence="3 4">
    <name type="scientific">Aristolochia fimbriata</name>
    <name type="common">White veined hardy Dutchman's pipe vine</name>
    <dbReference type="NCBI Taxonomy" id="158543"/>
    <lineage>
        <taxon>Eukaryota</taxon>
        <taxon>Viridiplantae</taxon>
        <taxon>Streptophyta</taxon>
        <taxon>Embryophyta</taxon>
        <taxon>Tracheophyta</taxon>
        <taxon>Spermatophyta</taxon>
        <taxon>Magnoliopsida</taxon>
        <taxon>Magnoliidae</taxon>
        <taxon>Piperales</taxon>
        <taxon>Aristolochiaceae</taxon>
        <taxon>Aristolochia</taxon>
    </lineage>
</organism>
<name>A0AAV7E6I5_ARIFI</name>
<feature type="domain" description="Cupin type-1" evidence="2">
    <location>
        <begin position="280"/>
        <end position="429"/>
    </location>
</feature>
<dbReference type="Proteomes" id="UP000825729">
    <property type="component" value="Unassembled WGS sequence"/>
</dbReference>
<feature type="domain" description="Cupin type-1" evidence="2">
    <location>
        <begin position="42"/>
        <end position="196"/>
    </location>
</feature>
<dbReference type="AlphaFoldDB" id="A0AAV7E6I5"/>
<accession>A0AAV7E6I5</accession>
<feature type="chain" id="PRO_5043428769" description="Cupin type-1 domain-containing protein" evidence="1">
    <location>
        <begin position="29"/>
        <end position="464"/>
    </location>
</feature>
<evidence type="ECO:0000256" key="1">
    <source>
        <dbReference type="SAM" id="SignalP"/>
    </source>
</evidence>
<dbReference type="EMBL" id="JAINDJ010000006">
    <property type="protein sequence ID" value="KAG9443431.1"/>
    <property type="molecule type" value="Genomic_DNA"/>
</dbReference>
<evidence type="ECO:0000313" key="4">
    <source>
        <dbReference type="Proteomes" id="UP000825729"/>
    </source>
</evidence>
<evidence type="ECO:0000313" key="3">
    <source>
        <dbReference type="EMBL" id="KAG9443431.1"/>
    </source>
</evidence>
<reference evidence="3 4" key="1">
    <citation type="submission" date="2021-07" db="EMBL/GenBank/DDBJ databases">
        <title>The Aristolochia fimbriata genome: insights into angiosperm evolution, floral development and chemical biosynthesis.</title>
        <authorList>
            <person name="Jiao Y."/>
        </authorList>
    </citation>
    <scope>NUCLEOTIDE SEQUENCE [LARGE SCALE GENOMIC DNA]</scope>
    <source>
        <strain evidence="3">IBCAS-2021</strain>
        <tissue evidence="3">Leaf</tissue>
    </source>
</reference>
<proteinExistence type="predicted"/>
<dbReference type="InterPro" id="IPR006045">
    <property type="entry name" value="Cupin_1"/>
</dbReference>
<dbReference type="InterPro" id="IPR050253">
    <property type="entry name" value="Seed_Storage-Functional"/>
</dbReference>
<dbReference type="CDD" id="cd02245">
    <property type="entry name" value="cupin_7S_vicilin-like_C"/>
    <property type="match status" value="1"/>
</dbReference>
<dbReference type="SUPFAM" id="SSF51182">
    <property type="entry name" value="RmlC-like cupins"/>
    <property type="match status" value="1"/>
</dbReference>
<gene>
    <name evidence="3" type="ORF">H6P81_014771</name>
</gene>
<dbReference type="Gene3D" id="2.60.120.10">
    <property type="entry name" value="Jelly Rolls"/>
    <property type="match status" value="2"/>
</dbReference>
<dbReference type="PANTHER" id="PTHR31189">
    <property type="entry name" value="OS03G0336100 PROTEIN-RELATED"/>
    <property type="match status" value="1"/>
</dbReference>
<dbReference type="CDD" id="cd02244">
    <property type="entry name" value="cupin_7S_vicilin-like_N"/>
    <property type="match status" value="1"/>
</dbReference>
<evidence type="ECO:0000259" key="2">
    <source>
        <dbReference type="SMART" id="SM00835"/>
    </source>
</evidence>
<sequence>MAVLRREGMLLLLLVIFSLPSLMAETQGEDSEEDHDRKGGTFLLRNMKQVVKTDAGDVSVYRGYRRKGIFAPMHIGIIRMQPQTLFIPQYIDASLILFVRKGEMKIGWINKDEMVEKELRMGDVYRIPAGAAFYIVSTSMTQKLKIICSIDTSDSLGAGLFQSFSVGGGAYPRSVLAGFDIKTLTAAFNVSAEELSLIMGRQKGGPIIFVKSPDQPRRWAELMKLKHKERRAQMAWNEAEIVESGATEAHISWAWRKLLSVFVARKNRGRKAAVRSPDSYNLYEREPDFKNDYGWSVAVYEDDYSPLGSSSIGVYLVNLSAGSMMAPHLNPTAMEYGIVLEGSGSIQVVFPNGTSAMNAKVRKGDVFWIPRYFPFCQIASLSGHMEFFGFTTSARHNRPQFLVGQSSILEAMSGPEMAASFGTTEESFREFVGSQRESIILPAWSVAPPSNGEAPEITTTVGEI</sequence>
<dbReference type="InterPro" id="IPR014710">
    <property type="entry name" value="RmlC-like_jellyroll"/>
</dbReference>
<dbReference type="Pfam" id="PF00190">
    <property type="entry name" value="Cupin_1"/>
    <property type="match status" value="2"/>
</dbReference>
<dbReference type="PANTHER" id="PTHR31189:SF2">
    <property type="entry name" value="RMLC-LIKE CUPINS SUPERFAMILY PROTEIN"/>
    <property type="match status" value="1"/>
</dbReference>